<dbReference type="Pfam" id="PF10670">
    <property type="entry name" value="DUF4198"/>
    <property type="match status" value="1"/>
</dbReference>
<proteinExistence type="predicted"/>
<evidence type="ECO:0000313" key="3">
    <source>
        <dbReference type="Proteomes" id="UP000199144"/>
    </source>
</evidence>
<dbReference type="RefSeq" id="WP_093094279.1">
    <property type="nucleotide sequence ID" value="NZ_FOTQ01000005.1"/>
</dbReference>
<sequence>MLLPRLLLACCIAFLASGPALCHEFWIEPHIFQVDPGVTFSADLKNGQTFQGTEFAWFDSRVLRSEHHLNGTITPNTGRAGDVPALTLSAPTPGLMIILHETTQNVVTYRDWDTFAAFVTEKGLGDARTLHDARALPAPPFKEGYTRLVKSLVAIGNGAGADSHKGMEFELVALANPYTDTKATTLPVQLLYRNAPRADTQVDIFERAPDRTVTRHHLRTDASGIVEVPLNPGHDYLLNAVILRPPEQERTKDTNIVWETLWASMTFSRPGT</sequence>
<organism evidence="2 3">
    <name type="scientific">Shimia aestuarii</name>
    <dbReference type="NCBI Taxonomy" id="254406"/>
    <lineage>
        <taxon>Bacteria</taxon>
        <taxon>Pseudomonadati</taxon>
        <taxon>Pseudomonadota</taxon>
        <taxon>Alphaproteobacteria</taxon>
        <taxon>Rhodobacterales</taxon>
        <taxon>Roseobacteraceae</taxon>
    </lineage>
</organism>
<dbReference type="Proteomes" id="UP000199144">
    <property type="component" value="Unassembled WGS sequence"/>
</dbReference>
<evidence type="ECO:0000313" key="2">
    <source>
        <dbReference type="EMBL" id="SFM23250.1"/>
    </source>
</evidence>
<gene>
    <name evidence="2" type="ORF">SAMN04488042_10596</name>
</gene>
<dbReference type="STRING" id="254406.SAMN04488042_10596"/>
<reference evidence="2 3" key="1">
    <citation type="submission" date="2016-10" db="EMBL/GenBank/DDBJ databases">
        <authorList>
            <person name="de Groot N.N."/>
        </authorList>
    </citation>
    <scope>NUCLEOTIDE SEQUENCE [LARGE SCALE GENOMIC DNA]</scope>
    <source>
        <strain evidence="2 3">DSM 15283</strain>
    </source>
</reference>
<name>A0A1I4P6P9_9RHOB</name>
<accession>A0A1I4P6P9</accession>
<dbReference type="AlphaFoldDB" id="A0A1I4P6P9"/>
<evidence type="ECO:0000256" key="1">
    <source>
        <dbReference type="SAM" id="SignalP"/>
    </source>
</evidence>
<dbReference type="InterPro" id="IPR019613">
    <property type="entry name" value="DUF4198"/>
</dbReference>
<dbReference type="EMBL" id="FOTQ01000005">
    <property type="protein sequence ID" value="SFM23250.1"/>
    <property type="molecule type" value="Genomic_DNA"/>
</dbReference>
<dbReference type="OrthoDB" id="581894at2"/>
<feature type="chain" id="PRO_5011722318" evidence="1">
    <location>
        <begin position="23"/>
        <end position="272"/>
    </location>
</feature>
<keyword evidence="3" id="KW-1185">Reference proteome</keyword>
<feature type="signal peptide" evidence="1">
    <location>
        <begin position="1"/>
        <end position="22"/>
    </location>
</feature>
<protein>
    <submittedName>
        <fullName evidence="2">Uncharacterized conserved protein, contains GH25 family domain</fullName>
    </submittedName>
</protein>
<keyword evidence="1" id="KW-0732">Signal</keyword>